<name>A0A8J6B0E9_9EUKA</name>
<organism evidence="1 2">
    <name type="scientific">Carpediemonas membranifera</name>
    <dbReference type="NCBI Taxonomy" id="201153"/>
    <lineage>
        <taxon>Eukaryota</taxon>
        <taxon>Metamonada</taxon>
        <taxon>Carpediemonas-like organisms</taxon>
        <taxon>Carpediemonas</taxon>
    </lineage>
</organism>
<keyword evidence="2" id="KW-1185">Reference proteome</keyword>
<proteinExistence type="predicted"/>
<evidence type="ECO:0000313" key="2">
    <source>
        <dbReference type="Proteomes" id="UP000717585"/>
    </source>
</evidence>
<evidence type="ECO:0000313" key="1">
    <source>
        <dbReference type="EMBL" id="KAG9391579.1"/>
    </source>
</evidence>
<dbReference type="Proteomes" id="UP000717585">
    <property type="component" value="Unassembled WGS sequence"/>
</dbReference>
<accession>A0A8J6B0E9</accession>
<dbReference type="AlphaFoldDB" id="A0A8J6B0E9"/>
<reference evidence="1" key="1">
    <citation type="submission" date="2021-05" db="EMBL/GenBank/DDBJ databases">
        <title>A free-living protist that lacks canonical eukaryotic 1 DNA replication and segregation systems.</title>
        <authorList>
            <person name="Salas-Leiva D.E."/>
            <person name="Tromer E.C."/>
            <person name="Curtis B.A."/>
            <person name="Jerlstrom-Hultqvist J."/>
            <person name="Kolisko M."/>
            <person name="Yi Z."/>
            <person name="Salas-Leiva J.S."/>
            <person name="Gallot-Lavallee L."/>
            <person name="Kops G.J.P.L."/>
            <person name="Archibald J.M."/>
            <person name="Simpson A.G.B."/>
            <person name="Roger A.J."/>
        </authorList>
    </citation>
    <scope>NUCLEOTIDE SEQUENCE</scope>
    <source>
        <strain evidence="1">BICM</strain>
    </source>
</reference>
<gene>
    <name evidence="1" type="ORF">J8273_6344</name>
</gene>
<protein>
    <submittedName>
        <fullName evidence="1">Uncharacterized protein</fullName>
    </submittedName>
</protein>
<dbReference type="EMBL" id="JAHDYR010000053">
    <property type="protein sequence ID" value="KAG9391579.1"/>
    <property type="molecule type" value="Genomic_DNA"/>
</dbReference>
<comment type="caution">
    <text evidence="1">The sequence shown here is derived from an EMBL/GenBank/DDBJ whole genome shotgun (WGS) entry which is preliminary data.</text>
</comment>
<sequence>MSLMKHERMTSIGEETDICNEINADERTTTSLLPDGTISHESQLAMLTKLPPLRLSYQEHNSRTSTSQVTTFPRSRSPFPSIAVPSILSLSPGMLWAIFLQGGVSPSTHEDDWTLQRRIRGKCDTWFICKSTLDASNVADKYTAEGAGYDFYLSLTGDYQHIISNGRLFISDDNSGGVFTRTRVPLIKRPILCTMKSRAYTRPMECFLAVTAKGLWVWNLLDRQSPVRVNLAGTTVGRHEASLPAWHKDDLVISCAAGRTTGFFTVVTLYGMVEVEVGSWSTSMLYDMVF</sequence>